<dbReference type="eggNOG" id="ENOG50333Z4">
    <property type="taxonomic scope" value="Bacteria"/>
</dbReference>
<organism evidence="2 3">
    <name type="scientific">Sedimentitalea nanhaiensis</name>
    <dbReference type="NCBI Taxonomy" id="999627"/>
    <lineage>
        <taxon>Bacteria</taxon>
        <taxon>Pseudomonadati</taxon>
        <taxon>Pseudomonadota</taxon>
        <taxon>Alphaproteobacteria</taxon>
        <taxon>Rhodobacterales</taxon>
        <taxon>Paracoccaceae</taxon>
        <taxon>Sedimentitalea</taxon>
    </lineage>
</organism>
<dbReference type="EMBL" id="FPAW01000009">
    <property type="protein sequence ID" value="SFT84802.1"/>
    <property type="molecule type" value="Genomic_DNA"/>
</dbReference>
<evidence type="ECO:0000313" key="3">
    <source>
        <dbReference type="Proteomes" id="UP000182466"/>
    </source>
</evidence>
<keyword evidence="1" id="KW-0472">Membrane</keyword>
<reference evidence="2 3" key="1">
    <citation type="submission" date="2016-10" db="EMBL/GenBank/DDBJ databases">
        <authorList>
            <person name="de Groot N.N."/>
        </authorList>
    </citation>
    <scope>NUCLEOTIDE SEQUENCE [LARGE SCALE GENOMIC DNA]</scope>
    <source>
        <strain evidence="2 3">CGMCC 1.10959</strain>
    </source>
</reference>
<sequence>MAKTLKDLFLAALNATLMLVTLCLVLLLMLFSRVNSLSESFSEHLNVVGPLTQSVQDTGSEIAALRGDLAALRGQSQDVSSATMTRINARVDTIEERMASMQSSMQQLRDAPTKLLDHAIDRAADQAVAGIARMRGCVPGEAPDQLPSS</sequence>
<accession>A0A1I7BCK0</accession>
<feature type="transmembrane region" description="Helical" evidence="1">
    <location>
        <begin position="12"/>
        <end position="31"/>
    </location>
</feature>
<protein>
    <submittedName>
        <fullName evidence="2">Uncharacterized protein</fullName>
    </submittedName>
</protein>
<dbReference type="STRING" id="999627.SAMN05216236_10985"/>
<dbReference type="Proteomes" id="UP000182466">
    <property type="component" value="Unassembled WGS sequence"/>
</dbReference>
<proteinExistence type="predicted"/>
<dbReference type="Gene3D" id="1.20.5.300">
    <property type="match status" value="1"/>
</dbReference>
<dbReference type="OrthoDB" id="7862743at2"/>
<name>A0A1I7BCK0_9RHOB</name>
<keyword evidence="3" id="KW-1185">Reference proteome</keyword>
<keyword evidence="1" id="KW-1133">Transmembrane helix</keyword>
<keyword evidence="1" id="KW-0812">Transmembrane</keyword>
<dbReference type="RefSeq" id="WP_027261724.1">
    <property type="nucleotide sequence ID" value="NZ_FPAW01000009.1"/>
</dbReference>
<gene>
    <name evidence="2" type="ORF">SAMN05216236_10985</name>
</gene>
<evidence type="ECO:0000313" key="2">
    <source>
        <dbReference type="EMBL" id="SFT84802.1"/>
    </source>
</evidence>
<dbReference type="AlphaFoldDB" id="A0A1I7BCK0"/>
<evidence type="ECO:0000256" key="1">
    <source>
        <dbReference type="SAM" id="Phobius"/>
    </source>
</evidence>